<proteinExistence type="predicted"/>
<keyword evidence="3" id="KW-0328">Glycosyltransferase</keyword>
<dbReference type="EMBL" id="AADV02000102">
    <property type="protein sequence ID" value="EAM48954.1"/>
    <property type="molecule type" value="Genomic_DNA"/>
</dbReference>
<dbReference type="InterPro" id="IPR012338">
    <property type="entry name" value="Beta-lactam/transpept-like"/>
</dbReference>
<comment type="catalytic activity">
    <reaction evidence="8">
        <text>[GlcNAc-(1-&gt;4)-Mur2Ac(oyl-L-Ala-gamma-D-Glu-L-Lys-D-Ala-D-Ala)](n)-di-trans,octa-cis-undecaprenyl diphosphate + beta-D-GlcNAc-(1-&gt;4)-Mur2Ac(oyl-L-Ala-gamma-D-Glu-L-Lys-D-Ala-D-Ala)-di-trans,octa-cis-undecaprenyl diphosphate = [GlcNAc-(1-&gt;4)-Mur2Ac(oyl-L-Ala-gamma-D-Glu-L-Lys-D-Ala-D-Ala)](n+1)-di-trans,octa-cis-undecaprenyl diphosphate + di-trans,octa-cis-undecaprenyl diphosphate + H(+)</text>
        <dbReference type="Rhea" id="RHEA:23708"/>
        <dbReference type="Rhea" id="RHEA-COMP:9602"/>
        <dbReference type="Rhea" id="RHEA-COMP:9603"/>
        <dbReference type="ChEBI" id="CHEBI:15378"/>
        <dbReference type="ChEBI" id="CHEBI:58405"/>
        <dbReference type="ChEBI" id="CHEBI:60033"/>
        <dbReference type="ChEBI" id="CHEBI:78435"/>
        <dbReference type="EC" id="2.4.99.28"/>
    </reaction>
</comment>
<dbReference type="PANTHER" id="PTHR32282">
    <property type="entry name" value="BINDING PROTEIN TRANSPEPTIDASE, PUTATIVE-RELATED"/>
    <property type="match status" value="1"/>
</dbReference>
<accession>Q4BYI0</accession>
<dbReference type="InterPro" id="IPR036950">
    <property type="entry name" value="PBP_transglycosylase"/>
</dbReference>
<evidence type="ECO:0000259" key="10">
    <source>
        <dbReference type="PROSITE" id="PS50006"/>
    </source>
</evidence>
<comment type="catalytic activity">
    <reaction evidence="7">
        <text>Preferential cleavage: (Ac)2-L-Lys-D-Ala-|-D-Ala. Also transpeptidation of peptidyl-alanyl moieties that are N-acyl substituents of D-alanine.</text>
        <dbReference type="EC" id="3.4.16.4"/>
    </reaction>
</comment>
<keyword evidence="1" id="KW-0121">Carboxypeptidase</keyword>
<dbReference type="GO" id="GO:0006508">
    <property type="term" value="P:proteolysis"/>
    <property type="evidence" value="ECO:0007669"/>
    <property type="project" value="UniProtKB-KW"/>
</dbReference>
<evidence type="ECO:0000256" key="6">
    <source>
        <dbReference type="ARBA" id="ARBA00023268"/>
    </source>
</evidence>
<dbReference type="Proteomes" id="UP000003922">
    <property type="component" value="Unassembled WGS sequence"/>
</dbReference>
<sequence>MRRNLLPHFRPTKRGQGLGSQIFHERSAYLNMSQKQPISQLLTQVVQNLMKSNPKKKVLKKGAKVPEIRVKESPKDKLIKYPLIGDRHIIGRSSSNTDIKVLNPIVSQVHCSLHRDQKNPHHFIIKDENSTNGIYLKKRRVNNLFLRHGDTLTFGPPELNDIATLTYYNPPPKWAQVLKYGFYGMGSLITLGVAWLLWETSKIKVHPLPKGVPGPVVVYARDRQTPLSTLNDDPHQEVKNLKDFSPHLPNALIASEDTRFYWHIGVDPYGIFRAIVVNLQDDGISQGASTLTQQVARSLFPEVGRENTAQRKIREMIVALKLEAVYSKDFLLKTYLNRVYLGVGKYGFEDAAQFYFDKSATEVDIAEAATLVAMLPAPNLYHPVQDYNTSVQLRNRVIDRMAALRMISPEEAARARRSIIDLSPQARKALANNKAPYFYNHVRQELRQLLGTEIAKEGNFIVETGLDLNKQALAEKKLQQAVKTQGKTDGFSNGAMVTLDTRTGEILALVGGVDYKQSQFNRVTQAKRQPGSTFKLFAYAAALEKGISPQKTYSCGGIRWQGQAYKPCERSSGETDMYGAMAQSENTIALQVAREAGLNSVVNVAQRLGVKSKLQAVPGLVLGQSETTVLEMTGAYAAVANDGVWNRPHAIRRILDGGDCTNNNDWRTCREIYNFQTDNSARQQALSPQVSRTMTRMLKTVISNGTGRAASVGLGEAGKTGTTDRAVDLWFIGYIPRKNLATGIWLGNDNNSATKGSSGQAAALWGSYHRP</sequence>
<protein>
    <submittedName>
        <fullName evidence="11">Forkhead-associated:Glycosyl transferase, family 51:Penicillin-binding protein, transpeptidase</fullName>
    </submittedName>
</protein>
<dbReference type="Gene3D" id="3.40.710.10">
    <property type="entry name" value="DD-peptidase/beta-lactamase superfamily"/>
    <property type="match status" value="1"/>
</dbReference>
<dbReference type="PANTHER" id="PTHR32282:SF31">
    <property type="entry name" value="PEPTIDOGLYCAN GLYCOSYLTRANSFERASE"/>
    <property type="match status" value="1"/>
</dbReference>
<feature type="domain" description="FHA" evidence="10">
    <location>
        <begin position="88"/>
        <end position="141"/>
    </location>
</feature>
<keyword evidence="6" id="KW-0511">Multifunctional enzyme</keyword>
<evidence type="ECO:0000256" key="5">
    <source>
        <dbReference type="ARBA" id="ARBA00022801"/>
    </source>
</evidence>
<dbReference type="InterPro" id="IPR000253">
    <property type="entry name" value="FHA_dom"/>
</dbReference>
<dbReference type="InterPro" id="IPR001264">
    <property type="entry name" value="Glyco_trans_51"/>
</dbReference>
<gene>
    <name evidence="11" type="ORF">CwatDRAFT_1923</name>
</gene>
<dbReference type="GO" id="GO:0008658">
    <property type="term" value="F:penicillin binding"/>
    <property type="evidence" value="ECO:0007669"/>
    <property type="project" value="InterPro"/>
</dbReference>
<dbReference type="InterPro" id="IPR023346">
    <property type="entry name" value="Lysozyme-like_dom_sf"/>
</dbReference>
<dbReference type="InterPro" id="IPR050396">
    <property type="entry name" value="Glycosyltr_51/Transpeptidase"/>
</dbReference>
<dbReference type="Gene3D" id="1.10.3810.10">
    <property type="entry name" value="Biosynthetic peptidoglycan transglycosylase-like"/>
    <property type="match status" value="1"/>
</dbReference>
<reference evidence="11" key="3">
    <citation type="submission" date="2016-12" db="EMBL/GenBank/DDBJ databases">
        <title>Annotation of the draft genome assembly of Crocosphaera watsonii WH 8501.</title>
        <authorList>
            <consortium name="US DOE Joint Genome Institute (JGI-ORNL)"/>
            <person name="Larimer F."/>
            <person name="Land M."/>
        </authorList>
    </citation>
    <scope>NUCLEOTIDE SEQUENCE</scope>
    <source>
        <strain evidence="11">WH 8501</strain>
    </source>
</reference>
<dbReference type="KEGG" id="cwa:CwatDRAFT_1923"/>
<dbReference type="GO" id="GO:0009252">
    <property type="term" value="P:peptidoglycan biosynthetic process"/>
    <property type="evidence" value="ECO:0007669"/>
    <property type="project" value="TreeGrafter"/>
</dbReference>
<dbReference type="SUPFAM" id="SSF56601">
    <property type="entry name" value="beta-lactamase/transpeptidase-like"/>
    <property type="match status" value="1"/>
</dbReference>
<dbReference type="GO" id="GO:0009002">
    <property type="term" value="F:serine-type D-Ala-D-Ala carboxypeptidase activity"/>
    <property type="evidence" value="ECO:0007669"/>
    <property type="project" value="UniProtKB-EC"/>
</dbReference>
<keyword evidence="12" id="KW-1185">Reference proteome</keyword>
<evidence type="ECO:0000256" key="3">
    <source>
        <dbReference type="ARBA" id="ARBA00022676"/>
    </source>
</evidence>
<dbReference type="AlphaFoldDB" id="Q4BYI0"/>
<evidence type="ECO:0000256" key="1">
    <source>
        <dbReference type="ARBA" id="ARBA00022645"/>
    </source>
</evidence>
<dbReference type="GO" id="GO:0008955">
    <property type="term" value="F:peptidoglycan glycosyltransferase activity"/>
    <property type="evidence" value="ECO:0007669"/>
    <property type="project" value="UniProtKB-EC"/>
</dbReference>
<reference evidence="11" key="2">
    <citation type="submission" date="2005-06" db="EMBL/GenBank/DDBJ databases">
        <title>Sequencing of the draft genome and assembly of Crocosphaera watsonii WH 8501.</title>
        <authorList>
            <consortium name="US DOE Joint Genome Institute (JGI-PGF)"/>
            <person name="Copeland A."/>
            <person name="Lucas S."/>
            <person name="Lapidus A."/>
            <person name="Barry K."/>
            <person name="Detter C."/>
            <person name="Glavina T."/>
            <person name="Hammon N."/>
            <person name="Israni S."/>
            <person name="Pitluck S."/>
            <person name="Richardson P."/>
        </authorList>
    </citation>
    <scope>NUCLEOTIDE SEQUENCE [LARGE SCALE GENOMIC DNA]</scope>
    <source>
        <strain evidence="11">WH 8501</strain>
    </source>
</reference>
<dbReference type="Gene3D" id="2.60.200.20">
    <property type="match status" value="1"/>
</dbReference>
<dbReference type="CDD" id="cd00060">
    <property type="entry name" value="FHA"/>
    <property type="match status" value="1"/>
</dbReference>
<reference evidence="11" key="1">
    <citation type="submission" date="2004-02" db="EMBL/GenBank/DDBJ databases">
        <authorList>
            <consortium name="DOE Joint Genome Institute"/>
        </authorList>
    </citation>
    <scope>NUCLEOTIDE SEQUENCE [LARGE SCALE GENOMIC DNA]</scope>
    <source>
        <strain evidence="11">WH 8501</strain>
    </source>
</reference>
<keyword evidence="4 11" id="KW-0808">Transferase</keyword>
<dbReference type="SMART" id="SM00240">
    <property type="entry name" value="FHA"/>
    <property type="match status" value="1"/>
</dbReference>
<dbReference type="Pfam" id="PF00912">
    <property type="entry name" value="Transgly"/>
    <property type="match status" value="1"/>
</dbReference>
<dbReference type="SUPFAM" id="SSF49879">
    <property type="entry name" value="SMAD/FHA domain"/>
    <property type="match status" value="1"/>
</dbReference>
<evidence type="ECO:0000313" key="11">
    <source>
        <dbReference type="EMBL" id="EAM48954.1"/>
    </source>
</evidence>
<keyword evidence="5" id="KW-0378">Hydrolase</keyword>
<comment type="caution">
    <text evidence="11">The sequence shown here is derived from an EMBL/GenBank/DDBJ whole genome shotgun (WGS) entry which is preliminary data.</text>
</comment>
<dbReference type="Pfam" id="PF00498">
    <property type="entry name" value="FHA"/>
    <property type="match status" value="1"/>
</dbReference>
<evidence type="ECO:0000256" key="8">
    <source>
        <dbReference type="ARBA" id="ARBA00049902"/>
    </source>
</evidence>
<name>Q4BYI0_CROWT</name>
<evidence type="ECO:0000256" key="9">
    <source>
        <dbReference type="SAM" id="MobiDB-lite"/>
    </source>
</evidence>
<organism evidence="11 12">
    <name type="scientific">Crocosphaera watsonii WH 8501</name>
    <dbReference type="NCBI Taxonomy" id="165597"/>
    <lineage>
        <taxon>Bacteria</taxon>
        <taxon>Bacillati</taxon>
        <taxon>Cyanobacteriota</taxon>
        <taxon>Cyanophyceae</taxon>
        <taxon>Oscillatoriophycideae</taxon>
        <taxon>Chroococcales</taxon>
        <taxon>Aphanothecaceae</taxon>
        <taxon>Crocosphaera</taxon>
    </lineage>
</organism>
<evidence type="ECO:0000313" key="12">
    <source>
        <dbReference type="Proteomes" id="UP000003922"/>
    </source>
</evidence>
<feature type="region of interest" description="Disordered" evidence="9">
    <location>
        <begin position="752"/>
        <end position="771"/>
    </location>
</feature>
<dbReference type="NCBIfam" id="TIGR02074">
    <property type="entry name" value="PBP_1a_fam"/>
    <property type="match status" value="1"/>
</dbReference>
<keyword evidence="2" id="KW-0645">Protease</keyword>
<evidence type="ECO:0000256" key="4">
    <source>
        <dbReference type="ARBA" id="ARBA00022679"/>
    </source>
</evidence>
<evidence type="ECO:0000256" key="2">
    <source>
        <dbReference type="ARBA" id="ARBA00022670"/>
    </source>
</evidence>
<dbReference type="SUPFAM" id="SSF53955">
    <property type="entry name" value="Lysozyme-like"/>
    <property type="match status" value="1"/>
</dbReference>
<dbReference type="InterPro" id="IPR008984">
    <property type="entry name" value="SMAD_FHA_dom_sf"/>
</dbReference>
<dbReference type="InterPro" id="IPR001460">
    <property type="entry name" value="PCN-bd_Tpept"/>
</dbReference>
<dbReference type="Pfam" id="PF00905">
    <property type="entry name" value="Transpeptidase"/>
    <property type="match status" value="1"/>
</dbReference>
<evidence type="ECO:0000256" key="7">
    <source>
        <dbReference type="ARBA" id="ARBA00034000"/>
    </source>
</evidence>
<dbReference type="GO" id="GO:0030288">
    <property type="term" value="C:outer membrane-bounded periplasmic space"/>
    <property type="evidence" value="ECO:0007669"/>
    <property type="project" value="TreeGrafter"/>
</dbReference>
<dbReference type="PROSITE" id="PS50006">
    <property type="entry name" value="FHA_DOMAIN"/>
    <property type="match status" value="1"/>
</dbReference>